<feature type="non-terminal residue" evidence="1">
    <location>
        <position position="1"/>
    </location>
</feature>
<gene>
    <name evidence="1" type="ORF">L873DRAFT_1840922</name>
</gene>
<evidence type="ECO:0000313" key="1">
    <source>
        <dbReference type="EMBL" id="RPB03704.1"/>
    </source>
</evidence>
<evidence type="ECO:0000313" key="2">
    <source>
        <dbReference type="Proteomes" id="UP000276215"/>
    </source>
</evidence>
<organism evidence="1 2">
    <name type="scientific">Choiromyces venosus 120613-1</name>
    <dbReference type="NCBI Taxonomy" id="1336337"/>
    <lineage>
        <taxon>Eukaryota</taxon>
        <taxon>Fungi</taxon>
        <taxon>Dikarya</taxon>
        <taxon>Ascomycota</taxon>
        <taxon>Pezizomycotina</taxon>
        <taxon>Pezizomycetes</taxon>
        <taxon>Pezizales</taxon>
        <taxon>Tuberaceae</taxon>
        <taxon>Choiromyces</taxon>
    </lineage>
</organism>
<accession>A0A3N4JZ80</accession>
<dbReference type="AlphaFoldDB" id="A0A3N4JZ80"/>
<proteinExistence type="predicted"/>
<feature type="non-terminal residue" evidence="1">
    <location>
        <position position="54"/>
    </location>
</feature>
<dbReference type="Proteomes" id="UP000276215">
    <property type="component" value="Unassembled WGS sequence"/>
</dbReference>
<reference evidence="1 2" key="1">
    <citation type="journal article" date="2018" name="Nat. Ecol. Evol.">
        <title>Pezizomycetes genomes reveal the molecular basis of ectomycorrhizal truffle lifestyle.</title>
        <authorList>
            <person name="Murat C."/>
            <person name="Payen T."/>
            <person name="Noel B."/>
            <person name="Kuo A."/>
            <person name="Morin E."/>
            <person name="Chen J."/>
            <person name="Kohler A."/>
            <person name="Krizsan K."/>
            <person name="Balestrini R."/>
            <person name="Da Silva C."/>
            <person name="Montanini B."/>
            <person name="Hainaut M."/>
            <person name="Levati E."/>
            <person name="Barry K.W."/>
            <person name="Belfiori B."/>
            <person name="Cichocki N."/>
            <person name="Clum A."/>
            <person name="Dockter R.B."/>
            <person name="Fauchery L."/>
            <person name="Guy J."/>
            <person name="Iotti M."/>
            <person name="Le Tacon F."/>
            <person name="Lindquist E.A."/>
            <person name="Lipzen A."/>
            <person name="Malagnac F."/>
            <person name="Mello A."/>
            <person name="Molinier V."/>
            <person name="Miyauchi S."/>
            <person name="Poulain J."/>
            <person name="Riccioni C."/>
            <person name="Rubini A."/>
            <person name="Sitrit Y."/>
            <person name="Splivallo R."/>
            <person name="Traeger S."/>
            <person name="Wang M."/>
            <person name="Zifcakova L."/>
            <person name="Wipf D."/>
            <person name="Zambonelli A."/>
            <person name="Paolocci F."/>
            <person name="Nowrousian M."/>
            <person name="Ottonello S."/>
            <person name="Baldrian P."/>
            <person name="Spatafora J.W."/>
            <person name="Henrissat B."/>
            <person name="Nagy L.G."/>
            <person name="Aury J.M."/>
            <person name="Wincker P."/>
            <person name="Grigoriev I.V."/>
            <person name="Bonfante P."/>
            <person name="Martin F.M."/>
        </authorList>
    </citation>
    <scope>NUCLEOTIDE SEQUENCE [LARGE SCALE GENOMIC DNA]</scope>
    <source>
        <strain evidence="1 2">120613-1</strain>
    </source>
</reference>
<protein>
    <submittedName>
        <fullName evidence="1">Uncharacterized protein</fullName>
    </submittedName>
</protein>
<name>A0A3N4JZ80_9PEZI</name>
<keyword evidence="2" id="KW-1185">Reference proteome</keyword>
<sequence>PSSISFQLVTYHLTGREKFYPCCFDFFLLFSTSNLSFVFFFVRYDILSFFFFFV</sequence>
<dbReference type="EMBL" id="ML120361">
    <property type="protein sequence ID" value="RPB03704.1"/>
    <property type="molecule type" value="Genomic_DNA"/>
</dbReference>